<organism evidence="3 4">
    <name type="scientific">Lasiosphaeria hispida</name>
    <dbReference type="NCBI Taxonomy" id="260671"/>
    <lineage>
        <taxon>Eukaryota</taxon>
        <taxon>Fungi</taxon>
        <taxon>Dikarya</taxon>
        <taxon>Ascomycota</taxon>
        <taxon>Pezizomycotina</taxon>
        <taxon>Sordariomycetes</taxon>
        <taxon>Sordariomycetidae</taxon>
        <taxon>Sordariales</taxon>
        <taxon>Lasiosphaeriaceae</taxon>
        <taxon>Lasiosphaeria</taxon>
    </lineage>
</organism>
<proteinExistence type="predicted"/>
<evidence type="ECO:0000313" key="4">
    <source>
        <dbReference type="Proteomes" id="UP001275084"/>
    </source>
</evidence>
<comment type="caution">
    <text evidence="3">The sequence shown here is derived from an EMBL/GenBank/DDBJ whole genome shotgun (WGS) entry which is preliminary data.</text>
</comment>
<name>A0AAJ0HKK0_9PEZI</name>
<protein>
    <submittedName>
        <fullName evidence="3">Uncharacterized protein</fullName>
    </submittedName>
</protein>
<dbReference type="Proteomes" id="UP001275084">
    <property type="component" value="Unassembled WGS sequence"/>
</dbReference>
<evidence type="ECO:0000256" key="1">
    <source>
        <dbReference type="SAM" id="Coils"/>
    </source>
</evidence>
<reference evidence="3" key="1">
    <citation type="journal article" date="2023" name="Mol. Phylogenet. Evol.">
        <title>Genome-scale phylogeny and comparative genomics of the fungal order Sordariales.</title>
        <authorList>
            <person name="Hensen N."/>
            <person name="Bonometti L."/>
            <person name="Westerberg I."/>
            <person name="Brannstrom I.O."/>
            <person name="Guillou S."/>
            <person name="Cros-Aarteil S."/>
            <person name="Calhoun S."/>
            <person name="Haridas S."/>
            <person name="Kuo A."/>
            <person name="Mondo S."/>
            <person name="Pangilinan J."/>
            <person name="Riley R."/>
            <person name="LaButti K."/>
            <person name="Andreopoulos B."/>
            <person name="Lipzen A."/>
            <person name="Chen C."/>
            <person name="Yan M."/>
            <person name="Daum C."/>
            <person name="Ng V."/>
            <person name="Clum A."/>
            <person name="Steindorff A."/>
            <person name="Ohm R.A."/>
            <person name="Martin F."/>
            <person name="Silar P."/>
            <person name="Natvig D.O."/>
            <person name="Lalanne C."/>
            <person name="Gautier V."/>
            <person name="Ament-Velasquez S.L."/>
            <person name="Kruys A."/>
            <person name="Hutchinson M.I."/>
            <person name="Powell A.J."/>
            <person name="Barry K."/>
            <person name="Miller A.N."/>
            <person name="Grigoriev I.V."/>
            <person name="Debuchy R."/>
            <person name="Gladieux P."/>
            <person name="Hiltunen Thoren M."/>
            <person name="Johannesson H."/>
        </authorList>
    </citation>
    <scope>NUCLEOTIDE SEQUENCE</scope>
    <source>
        <strain evidence="3">CBS 955.72</strain>
    </source>
</reference>
<feature type="compositionally biased region" description="Basic and acidic residues" evidence="2">
    <location>
        <begin position="17"/>
        <end position="26"/>
    </location>
</feature>
<accession>A0AAJ0HKK0</accession>
<dbReference type="AlphaFoldDB" id="A0AAJ0HKK0"/>
<gene>
    <name evidence="3" type="ORF">B0T25DRAFT_536528</name>
</gene>
<reference evidence="3" key="2">
    <citation type="submission" date="2023-06" db="EMBL/GenBank/DDBJ databases">
        <authorList>
            <consortium name="Lawrence Berkeley National Laboratory"/>
            <person name="Haridas S."/>
            <person name="Hensen N."/>
            <person name="Bonometti L."/>
            <person name="Westerberg I."/>
            <person name="Brannstrom I.O."/>
            <person name="Guillou S."/>
            <person name="Cros-Aarteil S."/>
            <person name="Calhoun S."/>
            <person name="Kuo A."/>
            <person name="Mondo S."/>
            <person name="Pangilinan J."/>
            <person name="Riley R."/>
            <person name="Labutti K."/>
            <person name="Andreopoulos B."/>
            <person name="Lipzen A."/>
            <person name="Chen C."/>
            <person name="Yanf M."/>
            <person name="Daum C."/>
            <person name="Ng V."/>
            <person name="Clum A."/>
            <person name="Steindorff A."/>
            <person name="Ohm R."/>
            <person name="Martin F."/>
            <person name="Silar P."/>
            <person name="Natvig D."/>
            <person name="Lalanne C."/>
            <person name="Gautier V."/>
            <person name="Ament-Velasquez S.L."/>
            <person name="Kruys A."/>
            <person name="Hutchinson M.I."/>
            <person name="Powell A.J."/>
            <person name="Barry K."/>
            <person name="Miller A.N."/>
            <person name="Grigoriev I.V."/>
            <person name="Debuchy R."/>
            <person name="Gladieux P."/>
            <person name="Thoren M.H."/>
            <person name="Johannesson H."/>
        </authorList>
    </citation>
    <scope>NUCLEOTIDE SEQUENCE</scope>
    <source>
        <strain evidence="3">CBS 955.72</strain>
    </source>
</reference>
<dbReference type="EMBL" id="JAUIQD010000003">
    <property type="protein sequence ID" value="KAK3356329.1"/>
    <property type="molecule type" value="Genomic_DNA"/>
</dbReference>
<keyword evidence="1" id="KW-0175">Coiled coil</keyword>
<evidence type="ECO:0000256" key="2">
    <source>
        <dbReference type="SAM" id="MobiDB-lite"/>
    </source>
</evidence>
<feature type="coiled-coil region" evidence="1">
    <location>
        <begin position="174"/>
        <end position="201"/>
    </location>
</feature>
<feature type="region of interest" description="Disordered" evidence="2">
    <location>
        <begin position="1"/>
        <end position="72"/>
    </location>
</feature>
<sequence>MVSTDSAALHAQPQLASRDKMGREESSPDTLLDVQQFPEVPYMYVPYLGDNGGRAEPSPTPRDPSTTEPLPDGNLAPTGSLFYLQRVKILQELHAQLKALDKELQSFLAAEDSRWSQWHRSQKDLAGWQAELTSSWFVWWKKKCARLRYSISSRQSRAWNLHINNWLGKKHDVMNKQYLLKAEAERQLRELDNMEKAEKERRLQRLGGMDKKRELRWKEETWLWYSYRADRAKQLACYPLLTW</sequence>
<keyword evidence="4" id="KW-1185">Reference proteome</keyword>
<evidence type="ECO:0000313" key="3">
    <source>
        <dbReference type="EMBL" id="KAK3356329.1"/>
    </source>
</evidence>